<dbReference type="AlphaFoldDB" id="A0A1Q2MEA2"/>
<keyword evidence="4 7" id="KW-1133">Transmembrane helix</keyword>
<evidence type="ECO:0000256" key="3">
    <source>
        <dbReference type="ARBA" id="ARBA00022692"/>
    </source>
</evidence>
<reference evidence="9" key="1">
    <citation type="submission" date="2017-02" db="EMBL/GenBank/DDBJ databases">
        <title>Comparative genomics and description of representatives of a novel lineage of planctomycetes thriving in anoxic sediments.</title>
        <authorList>
            <person name="Spring S."/>
            <person name="Bunk B."/>
            <person name="Sproer C."/>
        </authorList>
    </citation>
    <scope>NUCLEOTIDE SEQUENCE [LARGE SCALE GENOMIC DNA]</scope>
    <source>
        <strain evidence="9">SM-Chi-D1</strain>
    </source>
</reference>
<feature type="transmembrane region" description="Helical" evidence="7">
    <location>
        <begin position="232"/>
        <end position="250"/>
    </location>
</feature>
<feature type="transmembrane region" description="Helical" evidence="7">
    <location>
        <begin position="370"/>
        <end position="389"/>
    </location>
</feature>
<organism evidence="8 9">
    <name type="scientific">Limihaloglobus sulfuriphilus</name>
    <dbReference type="NCBI Taxonomy" id="1851148"/>
    <lineage>
        <taxon>Bacteria</taxon>
        <taxon>Pseudomonadati</taxon>
        <taxon>Planctomycetota</taxon>
        <taxon>Phycisphaerae</taxon>
        <taxon>Sedimentisphaerales</taxon>
        <taxon>Sedimentisphaeraceae</taxon>
        <taxon>Limihaloglobus</taxon>
    </lineage>
</organism>
<dbReference type="Pfam" id="PF00474">
    <property type="entry name" value="SSF"/>
    <property type="match status" value="1"/>
</dbReference>
<evidence type="ECO:0000256" key="1">
    <source>
        <dbReference type="ARBA" id="ARBA00004141"/>
    </source>
</evidence>
<evidence type="ECO:0000256" key="5">
    <source>
        <dbReference type="ARBA" id="ARBA00023136"/>
    </source>
</evidence>
<feature type="transmembrane region" description="Helical" evidence="7">
    <location>
        <begin position="311"/>
        <end position="332"/>
    </location>
</feature>
<feature type="transmembrane region" description="Helical" evidence="7">
    <location>
        <begin position="505"/>
        <end position="523"/>
    </location>
</feature>
<feature type="transmembrane region" description="Helical" evidence="7">
    <location>
        <begin position="85"/>
        <end position="102"/>
    </location>
</feature>
<dbReference type="InterPro" id="IPR038377">
    <property type="entry name" value="Na/Glc_symporter_sf"/>
</dbReference>
<feature type="transmembrane region" description="Helical" evidence="7">
    <location>
        <begin position="401"/>
        <end position="419"/>
    </location>
</feature>
<feature type="transmembrane region" description="Helical" evidence="7">
    <location>
        <begin position="454"/>
        <end position="479"/>
    </location>
</feature>
<protein>
    <submittedName>
        <fullName evidence="8">Na(+)/glucose symporter</fullName>
    </submittedName>
</protein>
<dbReference type="PANTHER" id="PTHR11819:SF195">
    <property type="entry name" value="SODIUM_GLUCOSE COTRANSPORTER 4"/>
    <property type="match status" value="1"/>
</dbReference>
<dbReference type="RefSeq" id="WP_146683244.1">
    <property type="nucleotide sequence ID" value="NZ_CP019646.1"/>
</dbReference>
<dbReference type="GO" id="GO:0005412">
    <property type="term" value="F:D-glucose:sodium symporter activity"/>
    <property type="evidence" value="ECO:0007669"/>
    <property type="project" value="TreeGrafter"/>
</dbReference>
<dbReference type="KEGG" id="pbas:SMSP2_01390"/>
<evidence type="ECO:0000256" key="2">
    <source>
        <dbReference type="ARBA" id="ARBA00006434"/>
    </source>
</evidence>
<feature type="transmembrane region" description="Helical" evidence="7">
    <location>
        <begin position="51"/>
        <end position="73"/>
    </location>
</feature>
<feature type="transmembrane region" description="Helical" evidence="7">
    <location>
        <begin position="426"/>
        <end position="448"/>
    </location>
</feature>
<comment type="similarity">
    <text evidence="2 6">Belongs to the sodium:solute symporter (SSF) (TC 2.A.21) family.</text>
</comment>
<dbReference type="InterPro" id="IPR001734">
    <property type="entry name" value="Na/solute_symporter"/>
</dbReference>
<gene>
    <name evidence="8" type="primary">sglT_17</name>
    <name evidence="8" type="ORF">SMSP2_01390</name>
</gene>
<evidence type="ECO:0000313" key="9">
    <source>
        <dbReference type="Proteomes" id="UP000188181"/>
    </source>
</evidence>
<evidence type="ECO:0000313" key="8">
    <source>
        <dbReference type="EMBL" id="AQQ71026.1"/>
    </source>
</evidence>
<feature type="transmembrane region" description="Helical" evidence="7">
    <location>
        <begin position="12"/>
        <end position="31"/>
    </location>
</feature>
<dbReference type="PROSITE" id="PS50283">
    <property type="entry name" value="NA_SOLUT_SYMP_3"/>
    <property type="match status" value="1"/>
</dbReference>
<sequence>MEISQALNFIDFSVIVLYIIALLSLGFWVSFRDRHTDDLFLAGRSLKWPNIGLSIFGTNVSPSMMISSAGVAYASGMVASNMEWLAWWFLMLLAMVFVPHYMNTNISTMPEFLEKRFSPTCRTYLSCYTLFATIVLWLGGTLYAGGLLLSQIMGWPIWISIVFLVIIATSFTITGGLAAVVITDSFQSILMILASTILTIIAFVKIGSFEKLVTSVPEDYWTLLRPADDPKFPWYAVLLGYPVGGIWFWCTDQTIVQRVLGGKNAREGQLGCVFAAFLKIIVPFIFFVPGIMCKVLHPNLEDADKAYMTMVTTYLPHGMIGLIVSVLIAALISTVDSGLNSLSTVFTLDIYCKIFKPDSTQLQRKRIGQVVTFAGALIAIAVSLSIAKIPDKNLFEKLLSIIQFLSPPLAAVFIVGVLWRGANKISALLTLIIGSIASVGIGICNLAGWPSKDFYPHFMFLSFLIFAGLIIFMVVISLITGKDSGQRFHSLREAMQNTNKNTKGIWTWWLILAIIMFTLYLIFN</sequence>
<evidence type="ECO:0000256" key="4">
    <source>
        <dbReference type="ARBA" id="ARBA00022989"/>
    </source>
</evidence>
<feature type="transmembrane region" description="Helical" evidence="7">
    <location>
        <begin position="123"/>
        <end position="145"/>
    </location>
</feature>
<evidence type="ECO:0000256" key="7">
    <source>
        <dbReference type="SAM" id="Phobius"/>
    </source>
</evidence>
<feature type="transmembrane region" description="Helical" evidence="7">
    <location>
        <begin position="270"/>
        <end position="291"/>
    </location>
</feature>
<keyword evidence="9" id="KW-1185">Reference proteome</keyword>
<feature type="transmembrane region" description="Helical" evidence="7">
    <location>
        <begin position="157"/>
        <end position="182"/>
    </location>
</feature>
<dbReference type="Gene3D" id="1.20.1730.10">
    <property type="entry name" value="Sodium/glucose cotransporter"/>
    <property type="match status" value="1"/>
</dbReference>
<proteinExistence type="inferred from homology"/>
<accession>A0A1Q2MEA2</accession>
<dbReference type="EMBL" id="CP019646">
    <property type="protein sequence ID" value="AQQ71026.1"/>
    <property type="molecule type" value="Genomic_DNA"/>
</dbReference>
<keyword evidence="5 7" id="KW-0472">Membrane</keyword>
<dbReference type="STRING" id="1851148.SMSP2_01390"/>
<dbReference type="PANTHER" id="PTHR11819">
    <property type="entry name" value="SOLUTE CARRIER FAMILY 5"/>
    <property type="match status" value="1"/>
</dbReference>
<dbReference type="Proteomes" id="UP000188181">
    <property type="component" value="Chromosome"/>
</dbReference>
<dbReference type="NCBIfam" id="TIGR00813">
    <property type="entry name" value="sss"/>
    <property type="match status" value="1"/>
</dbReference>
<dbReference type="GO" id="GO:0005886">
    <property type="term" value="C:plasma membrane"/>
    <property type="evidence" value="ECO:0007669"/>
    <property type="project" value="TreeGrafter"/>
</dbReference>
<comment type="subcellular location">
    <subcellularLocation>
        <location evidence="1">Membrane</location>
        <topology evidence="1">Multi-pass membrane protein</topology>
    </subcellularLocation>
</comment>
<name>A0A1Q2MEA2_9BACT</name>
<keyword evidence="3 7" id="KW-0812">Transmembrane</keyword>
<evidence type="ECO:0000256" key="6">
    <source>
        <dbReference type="RuleBase" id="RU362091"/>
    </source>
</evidence>
<dbReference type="OrthoDB" id="9814523at2"/>
<feature type="transmembrane region" description="Helical" evidence="7">
    <location>
        <begin position="189"/>
        <end position="209"/>
    </location>
</feature>